<protein>
    <recommendedName>
        <fullName evidence="6">Integral membrane bound transporter domain-containing protein</fullName>
    </recommendedName>
</protein>
<evidence type="ECO:0000256" key="5">
    <source>
        <dbReference type="SAM" id="Phobius"/>
    </source>
</evidence>
<evidence type="ECO:0000313" key="8">
    <source>
        <dbReference type="Proteomes" id="UP000289184"/>
    </source>
</evidence>
<keyword evidence="8" id="KW-1185">Reference proteome</keyword>
<dbReference type="Proteomes" id="UP000289184">
    <property type="component" value="Unassembled WGS sequence"/>
</dbReference>
<feature type="transmembrane region" description="Helical" evidence="5">
    <location>
        <begin position="304"/>
        <end position="325"/>
    </location>
</feature>
<evidence type="ECO:0000259" key="6">
    <source>
        <dbReference type="Pfam" id="PF13515"/>
    </source>
</evidence>
<name>A0A446C9N6_9BURK</name>
<evidence type="ECO:0000256" key="2">
    <source>
        <dbReference type="ARBA" id="ARBA00022692"/>
    </source>
</evidence>
<feature type="transmembrane region" description="Helical" evidence="5">
    <location>
        <begin position="139"/>
        <end position="156"/>
    </location>
</feature>
<dbReference type="EMBL" id="UFQB01000005">
    <property type="protein sequence ID" value="SSW64632.1"/>
    <property type="molecule type" value="Genomic_DNA"/>
</dbReference>
<dbReference type="Pfam" id="PF13515">
    <property type="entry name" value="FUSC_2"/>
    <property type="match status" value="1"/>
</dbReference>
<sequence length="376" mass="41005">MNRNDDPKIGGRGHEPWYSFASAKARLLAVWRDLIRVNSSDRPWEMPLAAALSSGLPLMVGAYFGRMDYGLMSSLGGMVFLSLPNSSLQHRMMMLLAASFGMVACYAVGALTQFWPAVMIAALTLIAMVVNMICRCYRLGPPGSLFFIMATAIAAYTPGRVEDVPLRVGMVALGALVACLVAFAYSLHMTRVAPPPPETQLPRPTFDFVVYDSVIIGLFVGVSLLVAELLQLQRPYWVPVSCLAIIQGASLRAAWSRQMHRILGTAVGLVVAWALLSLPLNVWTLSLVMMALSFGIETLVVRHYASAVVLITPLTIFLAEAPHLGQGYPAVVIEARFLDTVTGAFIGALGAVLLHNQRIRPLLSRWMRAVLPRRVN</sequence>
<dbReference type="AlphaFoldDB" id="A0A446C9N6"/>
<evidence type="ECO:0000313" key="7">
    <source>
        <dbReference type="EMBL" id="SSW64632.1"/>
    </source>
</evidence>
<dbReference type="OrthoDB" id="581879at2"/>
<feature type="transmembrane region" description="Helical" evidence="5">
    <location>
        <begin position="208"/>
        <end position="230"/>
    </location>
</feature>
<accession>A0A446C9N6</accession>
<feature type="transmembrane region" description="Helical" evidence="5">
    <location>
        <begin position="267"/>
        <end position="292"/>
    </location>
</feature>
<dbReference type="InterPro" id="IPR049453">
    <property type="entry name" value="Memb_transporter_dom"/>
</dbReference>
<feature type="domain" description="Integral membrane bound transporter" evidence="6">
    <location>
        <begin position="223"/>
        <end position="349"/>
    </location>
</feature>
<dbReference type="RefSeq" id="WP_129526965.1">
    <property type="nucleotide sequence ID" value="NZ_UFQB01000005.1"/>
</dbReference>
<proteinExistence type="predicted"/>
<comment type="subcellular location">
    <subcellularLocation>
        <location evidence="1">Membrane</location>
        <topology evidence="1">Multi-pass membrane protein</topology>
    </subcellularLocation>
</comment>
<keyword evidence="4 5" id="KW-0472">Membrane</keyword>
<dbReference type="GO" id="GO:0016020">
    <property type="term" value="C:membrane"/>
    <property type="evidence" value="ECO:0007669"/>
    <property type="project" value="UniProtKB-SubCell"/>
</dbReference>
<keyword evidence="3 5" id="KW-1133">Transmembrane helix</keyword>
<evidence type="ECO:0000256" key="1">
    <source>
        <dbReference type="ARBA" id="ARBA00004141"/>
    </source>
</evidence>
<organism evidence="7 8">
    <name type="scientific">Achromobacter agilis</name>
    <dbReference type="NCBI Taxonomy" id="1353888"/>
    <lineage>
        <taxon>Bacteria</taxon>
        <taxon>Pseudomonadati</taxon>
        <taxon>Pseudomonadota</taxon>
        <taxon>Betaproteobacteria</taxon>
        <taxon>Burkholderiales</taxon>
        <taxon>Alcaligenaceae</taxon>
        <taxon>Achromobacter</taxon>
    </lineage>
</organism>
<feature type="transmembrane region" description="Helical" evidence="5">
    <location>
        <begin position="92"/>
        <end position="109"/>
    </location>
</feature>
<gene>
    <name evidence="7" type="ORF">AGI3411_01732</name>
</gene>
<reference evidence="7 8" key="1">
    <citation type="submission" date="2018-07" db="EMBL/GenBank/DDBJ databases">
        <authorList>
            <person name="Peeters C."/>
        </authorList>
    </citation>
    <scope>NUCLEOTIDE SEQUENCE [LARGE SCALE GENOMIC DNA]</scope>
    <source>
        <strain evidence="7 8">LMG 3411</strain>
    </source>
</reference>
<keyword evidence="2 5" id="KW-0812">Transmembrane</keyword>
<feature type="transmembrane region" description="Helical" evidence="5">
    <location>
        <begin position="236"/>
        <end position="255"/>
    </location>
</feature>
<evidence type="ECO:0000256" key="3">
    <source>
        <dbReference type="ARBA" id="ARBA00022989"/>
    </source>
</evidence>
<feature type="transmembrane region" description="Helical" evidence="5">
    <location>
        <begin position="168"/>
        <end position="187"/>
    </location>
</feature>
<evidence type="ECO:0000256" key="4">
    <source>
        <dbReference type="ARBA" id="ARBA00023136"/>
    </source>
</evidence>
<feature type="transmembrane region" description="Helical" evidence="5">
    <location>
        <begin position="337"/>
        <end position="355"/>
    </location>
</feature>